<protein>
    <recommendedName>
        <fullName evidence="4">Globin family profile domain-containing protein</fullName>
    </recommendedName>
</protein>
<dbReference type="InterPro" id="IPR009050">
    <property type="entry name" value="Globin-like_sf"/>
</dbReference>
<sequence length="202" mass="23040">MASKKYKVELPAELRDEGYQEIKVSLLSKAGDPNAVDVAINGFVDALFNDDELKPIFEKYSKPHLKAHQQRLFLMAITDLPADFDYKSFIMERHYKLFDKGVNEKHFDLMVKYLNEALATLSVDPEIAGGINAHLAPFRDVFETTSPDDVKGYLKKSIGSLHMIRIAQAKRQREQEIEEHNRRASMGSTFSEQTDMKSEELG</sequence>
<accession>A0AAD2FYZ8</accession>
<dbReference type="Gene3D" id="1.10.490.10">
    <property type="entry name" value="Globins"/>
    <property type="match status" value="1"/>
</dbReference>
<dbReference type="GO" id="GO:0020037">
    <property type="term" value="F:heme binding"/>
    <property type="evidence" value="ECO:0007669"/>
    <property type="project" value="InterPro"/>
</dbReference>
<reference evidence="2" key="1">
    <citation type="submission" date="2023-08" db="EMBL/GenBank/DDBJ databases">
        <authorList>
            <person name="Audoor S."/>
            <person name="Bilcke G."/>
        </authorList>
    </citation>
    <scope>NUCLEOTIDE SEQUENCE</scope>
</reference>
<organism evidence="2 3">
    <name type="scientific">Cylindrotheca closterium</name>
    <dbReference type="NCBI Taxonomy" id="2856"/>
    <lineage>
        <taxon>Eukaryota</taxon>
        <taxon>Sar</taxon>
        <taxon>Stramenopiles</taxon>
        <taxon>Ochrophyta</taxon>
        <taxon>Bacillariophyta</taxon>
        <taxon>Bacillariophyceae</taxon>
        <taxon>Bacillariophycidae</taxon>
        <taxon>Bacillariales</taxon>
        <taxon>Bacillariaceae</taxon>
        <taxon>Cylindrotheca</taxon>
    </lineage>
</organism>
<dbReference type="SUPFAM" id="SSF46458">
    <property type="entry name" value="Globin-like"/>
    <property type="match status" value="1"/>
</dbReference>
<feature type="compositionally biased region" description="Basic and acidic residues" evidence="1">
    <location>
        <begin position="171"/>
        <end position="182"/>
    </location>
</feature>
<name>A0AAD2FYZ8_9STRA</name>
<dbReference type="Proteomes" id="UP001295423">
    <property type="component" value="Unassembled WGS sequence"/>
</dbReference>
<evidence type="ECO:0000313" key="3">
    <source>
        <dbReference type="Proteomes" id="UP001295423"/>
    </source>
</evidence>
<dbReference type="InterPro" id="IPR012292">
    <property type="entry name" value="Globin/Proto"/>
</dbReference>
<dbReference type="AlphaFoldDB" id="A0AAD2FYZ8"/>
<evidence type="ECO:0000313" key="2">
    <source>
        <dbReference type="EMBL" id="CAJ1957899.1"/>
    </source>
</evidence>
<proteinExistence type="predicted"/>
<evidence type="ECO:0008006" key="4">
    <source>
        <dbReference type="Google" id="ProtNLM"/>
    </source>
</evidence>
<evidence type="ECO:0000256" key="1">
    <source>
        <dbReference type="SAM" id="MobiDB-lite"/>
    </source>
</evidence>
<comment type="caution">
    <text evidence="2">The sequence shown here is derived from an EMBL/GenBank/DDBJ whole genome shotgun (WGS) entry which is preliminary data.</text>
</comment>
<gene>
    <name evidence="2" type="ORF">CYCCA115_LOCUS16932</name>
</gene>
<dbReference type="GO" id="GO:0019825">
    <property type="term" value="F:oxygen binding"/>
    <property type="evidence" value="ECO:0007669"/>
    <property type="project" value="InterPro"/>
</dbReference>
<dbReference type="EMBL" id="CAKOGP040001958">
    <property type="protein sequence ID" value="CAJ1957899.1"/>
    <property type="molecule type" value="Genomic_DNA"/>
</dbReference>
<keyword evidence="3" id="KW-1185">Reference proteome</keyword>
<feature type="region of interest" description="Disordered" evidence="1">
    <location>
        <begin position="171"/>
        <end position="202"/>
    </location>
</feature>